<dbReference type="SUPFAM" id="SSF56235">
    <property type="entry name" value="N-terminal nucleophile aminohydrolases (Ntn hydrolases)"/>
    <property type="match status" value="1"/>
</dbReference>
<keyword evidence="2" id="KW-1185">Reference proteome</keyword>
<dbReference type="InterPro" id="IPR052896">
    <property type="entry name" value="GGT-like_enzyme"/>
</dbReference>
<evidence type="ECO:0000313" key="1">
    <source>
        <dbReference type="EMBL" id="MDT0488586.1"/>
    </source>
</evidence>
<accession>A0ABU2VSL6</accession>
<gene>
    <name evidence="1" type="ORF">RNB18_52040</name>
</gene>
<feature type="non-terminal residue" evidence="1">
    <location>
        <position position="149"/>
    </location>
</feature>
<dbReference type="Gene3D" id="3.60.20.40">
    <property type="match status" value="1"/>
</dbReference>
<dbReference type="GO" id="GO:0103068">
    <property type="term" value="F:leukotriene C4 gamma-glutamyl transferase activity"/>
    <property type="evidence" value="ECO:0007669"/>
    <property type="project" value="UniProtKB-EC"/>
</dbReference>
<dbReference type="PANTHER" id="PTHR43881:SF1">
    <property type="entry name" value="GAMMA-GLUTAMYLTRANSPEPTIDASE (AFU_ORTHOLOGUE AFUA_4G13580)"/>
    <property type="match status" value="1"/>
</dbReference>
<dbReference type="PANTHER" id="PTHR43881">
    <property type="entry name" value="GAMMA-GLUTAMYLTRANSPEPTIDASE (AFU_ORTHOLOGUE AFUA_4G13580)"/>
    <property type="match status" value="1"/>
</dbReference>
<dbReference type="InterPro" id="IPR029055">
    <property type="entry name" value="Ntn_hydrolases_N"/>
</dbReference>
<dbReference type="Proteomes" id="UP001183824">
    <property type="component" value="Unassembled WGS sequence"/>
</dbReference>
<dbReference type="EC" id="2.3.2.2" evidence="1"/>
<keyword evidence="1" id="KW-0808">Transferase</keyword>
<dbReference type="EMBL" id="JAVREZ010000311">
    <property type="protein sequence ID" value="MDT0488586.1"/>
    <property type="molecule type" value="Genomic_DNA"/>
</dbReference>
<dbReference type="RefSeq" id="WP_311721061.1">
    <property type="nucleotide sequence ID" value="NZ_JAVREZ010000311.1"/>
</dbReference>
<organism evidence="1 2">
    <name type="scientific">Streptomyces doebereineriae</name>
    <dbReference type="NCBI Taxonomy" id="3075528"/>
    <lineage>
        <taxon>Bacteria</taxon>
        <taxon>Bacillati</taxon>
        <taxon>Actinomycetota</taxon>
        <taxon>Actinomycetes</taxon>
        <taxon>Kitasatosporales</taxon>
        <taxon>Streptomycetaceae</taxon>
        <taxon>Streptomyces</taxon>
    </lineage>
</organism>
<evidence type="ECO:0000313" key="2">
    <source>
        <dbReference type="Proteomes" id="UP001183824"/>
    </source>
</evidence>
<protein>
    <submittedName>
        <fullName evidence="1">Gamma-glutamyltransferase</fullName>
        <ecNumber evidence="1">2.3.2.2</ecNumber>
    </submittedName>
</protein>
<dbReference type="Pfam" id="PF01019">
    <property type="entry name" value="G_glu_transpept"/>
    <property type="match status" value="1"/>
</dbReference>
<name>A0ABU2VSL6_9ACTN</name>
<comment type="caution">
    <text evidence="1">The sequence shown here is derived from an EMBL/GenBank/DDBJ whole genome shotgun (WGS) entry which is preliminary data.</text>
</comment>
<sequence length="149" mass="16189">CVTATDREGNMVVSTPSGGWLKSSPVVPGLGFPLGTRGQMAWLAEGHPNVLAPGKRPRTTLSPTLVLKEGRPYLAFGTPGGDQQDQWTLHFLLNHIDFGMAPQRATEATTFHTDHVPTSFTPRQSRPLTLVAEQGFDRAVLEELGHRGH</sequence>
<dbReference type="PRINTS" id="PR01210">
    <property type="entry name" value="GGTRANSPTASE"/>
</dbReference>
<keyword evidence="1" id="KW-0012">Acyltransferase</keyword>
<feature type="non-terminal residue" evidence="1">
    <location>
        <position position="1"/>
    </location>
</feature>
<dbReference type="InterPro" id="IPR043137">
    <property type="entry name" value="GGT_ssub_C"/>
</dbReference>
<reference evidence="2" key="1">
    <citation type="submission" date="2023-07" db="EMBL/GenBank/DDBJ databases">
        <title>30 novel species of actinomycetes from the DSMZ collection.</title>
        <authorList>
            <person name="Nouioui I."/>
        </authorList>
    </citation>
    <scope>NUCLEOTIDE SEQUENCE [LARGE SCALE GENOMIC DNA]</scope>
    <source>
        <strain evidence="2">DSM 41640</strain>
    </source>
</reference>
<proteinExistence type="predicted"/>